<dbReference type="AlphaFoldDB" id="A0A1C6Z5Z3"/>
<gene>
    <name evidence="2" type="ORF">BN1044_04006</name>
</gene>
<keyword evidence="1" id="KW-1133">Transmembrane helix</keyword>
<evidence type="ECO:0000313" key="3">
    <source>
        <dbReference type="Proteomes" id="UP000094844"/>
    </source>
</evidence>
<sequence length="33" mass="4084">MSLFYFKIKLNKFIQYIYLMDLFAFIIANLDVF</sequence>
<dbReference type="Proteomes" id="UP000094844">
    <property type="component" value="Unassembled WGS sequence"/>
</dbReference>
<keyword evidence="1" id="KW-0472">Membrane</keyword>
<organism evidence="2 3">
    <name type="scientific">Hafnia alvei</name>
    <dbReference type="NCBI Taxonomy" id="569"/>
    <lineage>
        <taxon>Bacteria</taxon>
        <taxon>Pseudomonadati</taxon>
        <taxon>Pseudomonadota</taxon>
        <taxon>Gammaproteobacteria</taxon>
        <taxon>Enterobacterales</taxon>
        <taxon>Hafniaceae</taxon>
        <taxon>Hafnia</taxon>
    </lineage>
</organism>
<name>A0A1C6Z5Z3_HAFAL</name>
<evidence type="ECO:0000256" key="1">
    <source>
        <dbReference type="SAM" id="Phobius"/>
    </source>
</evidence>
<evidence type="ECO:0000313" key="2">
    <source>
        <dbReference type="EMBL" id="SCM54498.1"/>
    </source>
</evidence>
<feature type="transmembrane region" description="Helical" evidence="1">
    <location>
        <begin position="13"/>
        <end position="32"/>
    </location>
</feature>
<protein>
    <submittedName>
        <fullName evidence="2">Uncharacterized protein</fullName>
    </submittedName>
</protein>
<keyword evidence="1" id="KW-0812">Transmembrane</keyword>
<accession>A0A1C6Z5Z3</accession>
<reference evidence="2 3" key="1">
    <citation type="submission" date="2016-09" db="EMBL/GenBank/DDBJ databases">
        <authorList>
            <person name="Capua I."/>
            <person name="De Benedictis P."/>
            <person name="Joannis T."/>
            <person name="Lombin L.H."/>
            <person name="Cattoli G."/>
        </authorList>
    </citation>
    <scope>NUCLEOTIDE SEQUENCE [LARGE SCALE GENOMIC DNA]</scope>
    <source>
        <strain evidence="2 3">GB001</strain>
    </source>
</reference>
<proteinExistence type="predicted"/>
<dbReference type="EMBL" id="FMIQ01000073">
    <property type="protein sequence ID" value="SCM54498.1"/>
    <property type="molecule type" value="Genomic_DNA"/>
</dbReference>